<dbReference type="GO" id="GO:0005737">
    <property type="term" value="C:cytoplasm"/>
    <property type="evidence" value="ECO:0007669"/>
    <property type="project" value="UniProtKB-SubCell"/>
</dbReference>
<dbReference type="NCBIfam" id="TIGR00172">
    <property type="entry name" value="maf"/>
    <property type="match status" value="1"/>
</dbReference>
<comment type="catalytic activity">
    <reaction evidence="4">
        <text>dTTP + H2O = dTMP + diphosphate + H(+)</text>
        <dbReference type="Rhea" id="RHEA:28534"/>
        <dbReference type="ChEBI" id="CHEBI:15377"/>
        <dbReference type="ChEBI" id="CHEBI:15378"/>
        <dbReference type="ChEBI" id="CHEBI:33019"/>
        <dbReference type="ChEBI" id="CHEBI:37568"/>
        <dbReference type="ChEBI" id="CHEBI:63528"/>
        <dbReference type="EC" id="3.6.1.9"/>
    </reaction>
</comment>
<dbReference type="InterPro" id="IPR029001">
    <property type="entry name" value="ITPase-like_fam"/>
</dbReference>
<proteinExistence type="inferred from homology"/>
<protein>
    <recommendedName>
        <fullName evidence="4">dTTP/UTP pyrophosphatase</fullName>
        <shortName evidence="4">dTTPase/UTPase</shortName>
        <ecNumber evidence="4">3.6.1.9</ecNumber>
    </recommendedName>
    <alternativeName>
        <fullName evidence="4">Nucleoside triphosphate pyrophosphatase</fullName>
    </alternativeName>
    <alternativeName>
        <fullName evidence="4">Nucleotide pyrophosphatase</fullName>
        <shortName evidence="4">Nucleotide PPase</shortName>
    </alternativeName>
</protein>
<feature type="site" description="Important for substrate specificity" evidence="4">
    <location>
        <position position="81"/>
    </location>
</feature>
<evidence type="ECO:0000256" key="2">
    <source>
        <dbReference type="ARBA" id="ARBA00022801"/>
    </source>
</evidence>
<evidence type="ECO:0000256" key="1">
    <source>
        <dbReference type="ARBA" id="ARBA00001968"/>
    </source>
</evidence>
<dbReference type="EMBL" id="JAJVKT010000020">
    <property type="protein sequence ID" value="MCE7510083.1"/>
    <property type="molecule type" value="Genomic_DNA"/>
</dbReference>
<comment type="catalytic activity">
    <reaction evidence="4">
        <text>UTP + H2O = UMP + diphosphate + H(+)</text>
        <dbReference type="Rhea" id="RHEA:29395"/>
        <dbReference type="ChEBI" id="CHEBI:15377"/>
        <dbReference type="ChEBI" id="CHEBI:15378"/>
        <dbReference type="ChEBI" id="CHEBI:33019"/>
        <dbReference type="ChEBI" id="CHEBI:46398"/>
        <dbReference type="ChEBI" id="CHEBI:57865"/>
        <dbReference type="EC" id="3.6.1.9"/>
    </reaction>
</comment>
<dbReference type="RefSeq" id="WP_080531443.1">
    <property type="nucleotide sequence ID" value="NZ_CP012331.1"/>
</dbReference>
<keyword evidence="6" id="KW-1185">Reference proteome</keyword>
<accession>A0A9Q3W8M9</accession>
<dbReference type="PIRSF" id="PIRSF006305">
    <property type="entry name" value="Maf"/>
    <property type="match status" value="1"/>
</dbReference>
<organism evidence="5 6">
    <name type="scientific">Alloalcanivorax xenomutans</name>
    <dbReference type="NCBI Taxonomy" id="1094342"/>
    <lineage>
        <taxon>Bacteria</taxon>
        <taxon>Pseudomonadati</taxon>
        <taxon>Pseudomonadota</taxon>
        <taxon>Gammaproteobacteria</taxon>
        <taxon>Oceanospirillales</taxon>
        <taxon>Alcanivoracaceae</taxon>
        <taxon>Alloalcanivorax</taxon>
    </lineage>
</organism>
<dbReference type="AlphaFoldDB" id="A0A9Q3W8M9"/>
<comment type="subcellular location">
    <subcellularLocation>
        <location evidence="4">Cytoplasm</location>
    </subcellularLocation>
</comment>
<evidence type="ECO:0000313" key="5">
    <source>
        <dbReference type="EMBL" id="MCE7510083.1"/>
    </source>
</evidence>
<dbReference type="HAMAP" id="MF_00528">
    <property type="entry name" value="Maf"/>
    <property type="match status" value="1"/>
</dbReference>
<dbReference type="PANTHER" id="PTHR43213:SF5">
    <property type="entry name" value="BIFUNCTIONAL DTTP_UTP PYROPHOSPHATASE_METHYLTRANSFERASE PROTEIN-RELATED"/>
    <property type="match status" value="1"/>
</dbReference>
<feature type="site" description="Important for substrate specificity" evidence="4">
    <location>
        <position position="21"/>
    </location>
</feature>
<dbReference type="GO" id="GO:0047429">
    <property type="term" value="F:nucleoside triphosphate diphosphatase activity"/>
    <property type="evidence" value="ECO:0007669"/>
    <property type="project" value="UniProtKB-EC"/>
</dbReference>
<dbReference type="GeneID" id="94687946"/>
<dbReference type="InterPro" id="IPR003697">
    <property type="entry name" value="Maf-like"/>
</dbReference>
<dbReference type="SUPFAM" id="SSF52972">
    <property type="entry name" value="ITPase-like"/>
    <property type="match status" value="1"/>
</dbReference>
<dbReference type="Proteomes" id="UP001107961">
    <property type="component" value="Unassembled WGS sequence"/>
</dbReference>
<evidence type="ECO:0000256" key="4">
    <source>
        <dbReference type="HAMAP-Rule" id="MF_00528"/>
    </source>
</evidence>
<dbReference type="Gene3D" id="3.90.950.10">
    <property type="match status" value="1"/>
</dbReference>
<comment type="similarity">
    <text evidence="4">Belongs to the Maf family. YhdE subfamily.</text>
</comment>
<dbReference type="KEGG" id="axe:P40_16880"/>
<sequence length="206" mass="21714">MTDVVLPQRGTPLFLASGSPRRAELLTQVGARFTRLPAPGVDETPFPDEPPEQYVIRLARAKAMAGDGSRTSSGAVLGADTAVVLEERILGKPVDDEDALAMIDALCGREHRVLSGVCVLYQGEARTAMSTTRVRFRELTAAQRRAYVAHGEGRDKAGAYGIQGLGAALVASLAGSYSGVVGLPLEQTLPLLEWAGVPYGISVPAE</sequence>
<keyword evidence="2 4" id="KW-0378">Hydrolase</keyword>
<dbReference type="CDD" id="cd00555">
    <property type="entry name" value="Maf"/>
    <property type="match status" value="1"/>
</dbReference>
<evidence type="ECO:0000256" key="3">
    <source>
        <dbReference type="ARBA" id="ARBA00023080"/>
    </source>
</evidence>
<comment type="caution">
    <text evidence="5">The sequence shown here is derived from an EMBL/GenBank/DDBJ whole genome shotgun (WGS) entry which is preliminary data.</text>
</comment>
<comment type="function">
    <text evidence="4">Nucleoside triphosphate pyrophosphatase that hydrolyzes dTTP and UTP. May have a dual role in cell division arrest and in preventing the incorporation of modified nucleotides into cellular nucleic acids.</text>
</comment>
<feature type="active site" description="Proton acceptor" evidence="4">
    <location>
        <position position="80"/>
    </location>
</feature>
<evidence type="ECO:0000313" key="6">
    <source>
        <dbReference type="Proteomes" id="UP001107961"/>
    </source>
</evidence>
<name>A0A9Q3W8M9_9GAMM</name>
<dbReference type="Pfam" id="PF02545">
    <property type="entry name" value="Maf"/>
    <property type="match status" value="1"/>
</dbReference>
<reference evidence="5" key="1">
    <citation type="submission" date="2022-01" db="EMBL/GenBank/DDBJ databases">
        <authorList>
            <person name="Karlyshev A.V."/>
            <person name="Jaspars M."/>
        </authorList>
    </citation>
    <scope>NUCLEOTIDE SEQUENCE</scope>
    <source>
        <strain evidence="5">AGSA3-2</strain>
    </source>
</reference>
<gene>
    <name evidence="5" type="ORF">LZG35_15705</name>
</gene>
<feature type="site" description="Important for substrate specificity" evidence="4">
    <location>
        <position position="163"/>
    </location>
</feature>
<comment type="cofactor">
    <cofactor evidence="1 4">
        <name>a divalent metal cation</name>
        <dbReference type="ChEBI" id="CHEBI:60240"/>
    </cofactor>
</comment>
<comment type="caution">
    <text evidence="4">Lacks conserved residue(s) required for the propagation of feature annotation.</text>
</comment>
<keyword evidence="3 4" id="KW-0546">Nucleotide metabolism</keyword>
<dbReference type="GO" id="GO:0009117">
    <property type="term" value="P:nucleotide metabolic process"/>
    <property type="evidence" value="ECO:0007669"/>
    <property type="project" value="UniProtKB-KW"/>
</dbReference>
<dbReference type="PANTHER" id="PTHR43213">
    <property type="entry name" value="BIFUNCTIONAL DTTP/UTP PYROPHOSPHATASE/METHYLTRANSFERASE PROTEIN-RELATED"/>
    <property type="match status" value="1"/>
</dbReference>
<keyword evidence="4" id="KW-0963">Cytoplasm</keyword>
<dbReference type="EC" id="3.6.1.9" evidence="4"/>